<organism evidence="5 6">
    <name type="scientific">Clupea harengus</name>
    <name type="common">Atlantic herring</name>
    <dbReference type="NCBI Taxonomy" id="7950"/>
    <lineage>
        <taxon>Eukaryota</taxon>
        <taxon>Metazoa</taxon>
        <taxon>Chordata</taxon>
        <taxon>Craniata</taxon>
        <taxon>Vertebrata</taxon>
        <taxon>Euteleostomi</taxon>
        <taxon>Actinopterygii</taxon>
        <taxon>Neopterygii</taxon>
        <taxon>Teleostei</taxon>
        <taxon>Clupei</taxon>
        <taxon>Clupeiformes</taxon>
        <taxon>Clupeoidei</taxon>
        <taxon>Clupeidae</taxon>
        <taxon>Clupea</taxon>
    </lineage>
</organism>
<sequence length="179" mass="20587">MGQKEKEGLPVSSIDMWGLAIEHLIYGKKWDSTLSDQKRAVSGGQNPLPIYTAVNMKTSLKGITEAEWCEFTPYEVGFPKYGAFVPTEDFGSEYFLGHQVKKLPETRLPFMIETDNKPSTLDTFLIKPATDMVQMITKFFTNRPFITQIYNFMRGLYLHWDYNTSIAFTTHTLMPFRTS</sequence>
<dbReference type="GO" id="GO:0047498">
    <property type="term" value="F:calcium-dependent phospholipase A2 activity"/>
    <property type="evidence" value="ECO:0007669"/>
    <property type="project" value="TreeGrafter"/>
</dbReference>
<name>A0A8M1KDB5_CLUHA</name>
<dbReference type="GeneID" id="122129430"/>
<dbReference type="GO" id="GO:0005829">
    <property type="term" value="C:cytosol"/>
    <property type="evidence" value="ECO:0007669"/>
    <property type="project" value="TreeGrafter"/>
</dbReference>
<evidence type="ECO:0000256" key="3">
    <source>
        <dbReference type="PROSITE-ProRule" id="PRU00555"/>
    </source>
</evidence>
<evidence type="ECO:0000259" key="4">
    <source>
        <dbReference type="PROSITE" id="PS51210"/>
    </source>
</evidence>
<reference evidence="6" key="1">
    <citation type="submission" date="2025-08" db="UniProtKB">
        <authorList>
            <consortium name="RefSeq"/>
        </authorList>
    </citation>
    <scope>IDENTIFICATION</scope>
</reference>
<dbReference type="Pfam" id="PF01735">
    <property type="entry name" value="PLA2_B"/>
    <property type="match status" value="1"/>
</dbReference>
<keyword evidence="1 3" id="KW-0378">Hydrolase</keyword>
<dbReference type="GO" id="GO:0005509">
    <property type="term" value="F:calcium ion binding"/>
    <property type="evidence" value="ECO:0007669"/>
    <property type="project" value="TreeGrafter"/>
</dbReference>
<dbReference type="PANTHER" id="PTHR10728:SF32">
    <property type="entry name" value="CYTOSOLIC PHOSPHOLIPASE A2 BETA"/>
    <property type="match status" value="1"/>
</dbReference>
<evidence type="ECO:0000256" key="2">
    <source>
        <dbReference type="ARBA" id="ARBA00023098"/>
    </source>
</evidence>
<proteinExistence type="predicted"/>
<dbReference type="Proteomes" id="UP000515152">
    <property type="component" value="Unplaced"/>
</dbReference>
<protein>
    <submittedName>
        <fullName evidence="6">Cytosolic phospholipase A2 zeta-like</fullName>
    </submittedName>
</protein>
<keyword evidence="5" id="KW-1185">Reference proteome</keyword>
<evidence type="ECO:0000313" key="6">
    <source>
        <dbReference type="RefSeq" id="XP_042560283.1"/>
    </source>
</evidence>
<keyword evidence="2 3" id="KW-0443">Lipid metabolism</keyword>
<dbReference type="KEGG" id="char:122129430"/>
<dbReference type="PROSITE" id="PS51210">
    <property type="entry name" value="PLA2C"/>
    <property type="match status" value="1"/>
</dbReference>
<evidence type="ECO:0000313" key="5">
    <source>
        <dbReference type="Proteomes" id="UP000515152"/>
    </source>
</evidence>
<dbReference type="OrthoDB" id="419768at2759"/>
<dbReference type="AlphaFoldDB" id="A0A8M1KDB5"/>
<feature type="domain" description="PLA2c" evidence="4">
    <location>
        <begin position="1"/>
        <end position="179"/>
    </location>
</feature>
<dbReference type="InterPro" id="IPR002642">
    <property type="entry name" value="LysoPLipase_cat_dom"/>
</dbReference>
<gene>
    <name evidence="6" type="primary">LOC122129430</name>
</gene>
<keyword evidence="3" id="KW-0442">Lipid degradation</keyword>
<evidence type="ECO:0000256" key="1">
    <source>
        <dbReference type="ARBA" id="ARBA00022801"/>
    </source>
</evidence>
<accession>A0A8M1KDB5</accession>
<dbReference type="RefSeq" id="XP_042560283.1">
    <property type="nucleotide sequence ID" value="XM_042704349.1"/>
</dbReference>
<dbReference type="GO" id="GO:0005544">
    <property type="term" value="F:calcium-dependent phospholipid binding"/>
    <property type="evidence" value="ECO:0007669"/>
    <property type="project" value="TreeGrafter"/>
</dbReference>
<dbReference type="GO" id="GO:0046475">
    <property type="term" value="P:glycerophospholipid catabolic process"/>
    <property type="evidence" value="ECO:0007669"/>
    <property type="project" value="TreeGrafter"/>
</dbReference>
<dbReference type="PANTHER" id="PTHR10728">
    <property type="entry name" value="CYTOSOLIC PHOSPHOLIPASE A2"/>
    <property type="match status" value="1"/>
</dbReference>